<protein>
    <submittedName>
        <fullName evidence="6">Aspartate carbamoyltransferase regulatory chain</fullName>
    </submittedName>
</protein>
<organism evidence="6 7">
    <name type="scientific">Psychracetigena formicireducens</name>
    <dbReference type="NCBI Taxonomy" id="2986056"/>
    <lineage>
        <taxon>Bacteria</taxon>
        <taxon>Bacillati</taxon>
        <taxon>Candidatus Lithacetigenota</taxon>
        <taxon>Candidatus Psychracetigena</taxon>
    </lineage>
</organism>
<evidence type="ECO:0000256" key="2">
    <source>
        <dbReference type="ARBA" id="ARBA00022833"/>
    </source>
</evidence>
<evidence type="ECO:0000313" key="7">
    <source>
        <dbReference type="Proteomes" id="UP000811545"/>
    </source>
</evidence>
<name>A0A9E2F1L1_PSYF1</name>
<dbReference type="GO" id="GO:0009347">
    <property type="term" value="C:aspartate carbamoyltransferase complex"/>
    <property type="evidence" value="ECO:0007669"/>
    <property type="project" value="InterPro"/>
</dbReference>
<dbReference type="PANTHER" id="PTHR35805:SF1">
    <property type="entry name" value="ASPARTATE CARBAMOYLTRANSFERASE REGULATORY CHAIN"/>
    <property type="match status" value="1"/>
</dbReference>
<dbReference type="InterPro" id="IPR020542">
    <property type="entry name" value="Asp_carbamoyltrfase_reg_C"/>
</dbReference>
<feature type="domain" description="Aspartate carbamoyltransferase regulatory subunit N-terminal" evidence="4">
    <location>
        <begin position="6"/>
        <end position="94"/>
    </location>
</feature>
<dbReference type="InterPro" id="IPR020545">
    <property type="entry name" value="Asp_carbamoyltransf_reg_N"/>
</dbReference>
<dbReference type="GO" id="GO:0006221">
    <property type="term" value="P:pyrimidine nucleotide biosynthetic process"/>
    <property type="evidence" value="ECO:0007669"/>
    <property type="project" value="UniProtKB-KW"/>
</dbReference>
<evidence type="ECO:0000313" key="6">
    <source>
        <dbReference type="EMBL" id="MBT9145559.1"/>
    </source>
</evidence>
<dbReference type="SUPFAM" id="SSF57825">
    <property type="entry name" value="Aspartate carbamoyltransferase, Regulatory-chain, C-terminal domain"/>
    <property type="match status" value="1"/>
</dbReference>
<keyword evidence="2" id="KW-0862">Zinc</keyword>
<feature type="domain" description="Aspartate carbamoyltransferase regulatory subunit C-terminal" evidence="5">
    <location>
        <begin position="100"/>
        <end position="141"/>
    </location>
</feature>
<dbReference type="SUPFAM" id="SSF54893">
    <property type="entry name" value="Aspartate carbamoyltransferase, Regulatory-chain, N-terminal domain"/>
    <property type="match status" value="1"/>
</dbReference>
<accession>A0A9E2F1L1</accession>
<dbReference type="PANTHER" id="PTHR35805">
    <property type="entry name" value="ASPARTATE CARBAMOYLTRANSFERASE REGULATORY CHAIN"/>
    <property type="match status" value="1"/>
</dbReference>
<proteinExistence type="predicted"/>
<dbReference type="Pfam" id="PF01948">
    <property type="entry name" value="PyrI"/>
    <property type="match status" value="1"/>
</dbReference>
<evidence type="ECO:0000256" key="3">
    <source>
        <dbReference type="ARBA" id="ARBA00022975"/>
    </source>
</evidence>
<dbReference type="NCBIfam" id="NF002063">
    <property type="entry name" value="PRK00893.1-3"/>
    <property type="match status" value="1"/>
</dbReference>
<keyword evidence="3" id="KW-0665">Pyrimidine biosynthesis</keyword>
<dbReference type="AlphaFoldDB" id="A0A9E2F1L1"/>
<keyword evidence="1" id="KW-0479">Metal-binding</keyword>
<reference evidence="6 7" key="1">
    <citation type="journal article" date="2021" name="bioRxiv">
        <title>Unique metabolic strategies in Hadean analogues reveal hints for primordial physiology.</title>
        <authorList>
            <person name="Nobu M.K."/>
            <person name="Nakai R."/>
            <person name="Tamazawa S."/>
            <person name="Mori H."/>
            <person name="Toyoda A."/>
            <person name="Ijiri A."/>
            <person name="Suzuki S."/>
            <person name="Kurokawa K."/>
            <person name="Kamagata Y."/>
            <person name="Tamaki H."/>
        </authorList>
    </citation>
    <scope>NUCLEOTIDE SEQUENCE [LARGE SCALE GENOMIC DNA]</scope>
    <source>
        <strain evidence="6">BS525</strain>
    </source>
</reference>
<dbReference type="Pfam" id="PF02748">
    <property type="entry name" value="PyrI_C"/>
    <property type="match status" value="1"/>
</dbReference>
<evidence type="ECO:0000259" key="4">
    <source>
        <dbReference type="Pfam" id="PF01948"/>
    </source>
</evidence>
<dbReference type="GO" id="GO:0006207">
    <property type="term" value="P:'de novo' pyrimidine nucleobase biosynthetic process"/>
    <property type="evidence" value="ECO:0007669"/>
    <property type="project" value="InterPro"/>
</dbReference>
<gene>
    <name evidence="6" type="primary">pyrI</name>
    <name evidence="6" type="ORF">DDT42_01431</name>
</gene>
<dbReference type="InterPro" id="IPR002801">
    <property type="entry name" value="Asp_carbamoylTrfase_reg"/>
</dbReference>
<dbReference type="EMBL" id="QLTW01000115">
    <property type="protein sequence ID" value="MBT9145559.1"/>
    <property type="molecule type" value="Genomic_DNA"/>
</dbReference>
<evidence type="ECO:0000256" key="1">
    <source>
        <dbReference type="ARBA" id="ARBA00022723"/>
    </source>
</evidence>
<dbReference type="InterPro" id="IPR036793">
    <property type="entry name" value="Asp_carbatrfase_reg_N_sf"/>
</dbReference>
<comment type="caution">
    <text evidence="6">The sequence shown here is derived from an EMBL/GenBank/DDBJ whole genome shotgun (WGS) entry which is preliminary data.</text>
</comment>
<dbReference type="InterPro" id="IPR036792">
    <property type="entry name" value="Asp_carbatrfase_reg_C_sf"/>
</dbReference>
<dbReference type="Proteomes" id="UP000811545">
    <property type="component" value="Unassembled WGS sequence"/>
</dbReference>
<dbReference type="Gene3D" id="2.30.30.20">
    <property type="entry name" value="Aspartate carbamoyltransferase regulatory subunit, C-terminal domain"/>
    <property type="match status" value="1"/>
</dbReference>
<sequence length="144" mass="16162">MSDSELKVEKITRGIVIDHIKVGNGLKIFNKLNLGELGKAIALLINVPSSKMGRKDIIKISDVLDLDLAMLVLIDPDITLDYIDEGKVIKKIKLELPNTVRGLLKCRNARCITSAESYLESIFYLVDSSSRTYCCHYCDEFLKV</sequence>
<evidence type="ECO:0000259" key="5">
    <source>
        <dbReference type="Pfam" id="PF02748"/>
    </source>
</evidence>
<dbReference type="Gene3D" id="3.30.70.140">
    <property type="entry name" value="Aspartate carbamoyltransferase regulatory subunit, N-terminal domain"/>
    <property type="match status" value="1"/>
</dbReference>
<dbReference type="GO" id="GO:0046872">
    <property type="term" value="F:metal ion binding"/>
    <property type="evidence" value="ECO:0007669"/>
    <property type="project" value="UniProtKB-KW"/>
</dbReference>